<organism evidence="1 2">
    <name type="scientific">Populus alba</name>
    <name type="common">White poplar</name>
    <dbReference type="NCBI Taxonomy" id="43335"/>
    <lineage>
        <taxon>Eukaryota</taxon>
        <taxon>Viridiplantae</taxon>
        <taxon>Streptophyta</taxon>
        <taxon>Embryophyta</taxon>
        <taxon>Tracheophyta</taxon>
        <taxon>Spermatophyta</taxon>
        <taxon>Magnoliopsida</taxon>
        <taxon>eudicotyledons</taxon>
        <taxon>Gunneridae</taxon>
        <taxon>Pentapetalae</taxon>
        <taxon>rosids</taxon>
        <taxon>fabids</taxon>
        <taxon>Malpighiales</taxon>
        <taxon>Salicaceae</taxon>
        <taxon>Saliceae</taxon>
        <taxon>Populus</taxon>
    </lineage>
</organism>
<sequence>MYGAEAEPLLSQIVGLQSLIWYNLLLFLFELNATKEATVAPSSESTGDLEALQEAQHKEDEGVQRRTRKAKAMVILLTVVRKLMSNPNFYATLVALIWASIHSRWRVNLPDIVDKSVRILSTGGLGMAMFSLGLFMASRPSIIACGIRMAMVAMAMKFIVGPALMAVASIAVGLKGTVLKVAIVQGNIWHAHLHADSIGLLLLVSIVRIQWEFTQESCRSSDCSTHVPVQERTKC</sequence>
<evidence type="ECO:0000313" key="1">
    <source>
        <dbReference type="EMBL" id="KAL3597073.1"/>
    </source>
</evidence>
<comment type="caution">
    <text evidence="1">The sequence shown here is derived from an EMBL/GenBank/DDBJ whole genome shotgun (WGS) entry which is preliminary data.</text>
</comment>
<accession>A0ACC4CGP9</accession>
<protein>
    <submittedName>
        <fullName evidence="1">Uncharacterized protein</fullName>
    </submittedName>
</protein>
<gene>
    <name evidence="1" type="ORF">D5086_008710</name>
</gene>
<proteinExistence type="predicted"/>
<dbReference type="EMBL" id="RCHU02000004">
    <property type="protein sequence ID" value="KAL3597073.1"/>
    <property type="molecule type" value="Genomic_DNA"/>
</dbReference>
<name>A0ACC4CGP9_POPAL</name>
<evidence type="ECO:0000313" key="2">
    <source>
        <dbReference type="Proteomes" id="UP000309997"/>
    </source>
</evidence>
<reference evidence="1 2" key="1">
    <citation type="journal article" date="2024" name="Plant Biotechnol. J.">
        <title>Genome and CRISPR/Cas9 system of a widespread forest tree (Populus alba) in the world.</title>
        <authorList>
            <person name="Liu Y.J."/>
            <person name="Jiang P.F."/>
            <person name="Han X.M."/>
            <person name="Li X.Y."/>
            <person name="Wang H.M."/>
            <person name="Wang Y.J."/>
            <person name="Wang X.X."/>
            <person name="Zeng Q.Y."/>
        </authorList>
    </citation>
    <scope>NUCLEOTIDE SEQUENCE [LARGE SCALE GENOMIC DNA]</scope>
    <source>
        <strain evidence="2">cv. PAL-ZL1</strain>
    </source>
</reference>
<dbReference type="Proteomes" id="UP000309997">
    <property type="component" value="Unassembled WGS sequence"/>
</dbReference>
<keyword evidence="2" id="KW-1185">Reference proteome</keyword>